<feature type="compositionally biased region" description="Low complexity" evidence="3">
    <location>
        <begin position="220"/>
        <end position="236"/>
    </location>
</feature>
<keyword evidence="5" id="KW-1185">Reference proteome</keyword>
<dbReference type="Pfam" id="PF08243">
    <property type="entry name" value="SPT2"/>
    <property type="match status" value="1"/>
</dbReference>
<feature type="compositionally biased region" description="Low complexity" evidence="3">
    <location>
        <begin position="309"/>
        <end position="321"/>
    </location>
</feature>
<dbReference type="GO" id="GO:0006360">
    <property type="term" value="P:transcription by RNA polymerase I"/>
    <property type="evidence" value="ECO:0007669"/>
    <property type="project" value="TreeGrafter"/>
</dbReference>
<dbReference type="GO" id="GO:0042393">
    <property type="term" value="F:histone binding"/>
    <property type="evidence" value="ECO:0007669"/>
    <property type="project" value="TreeGrafter"/>
</dbReference>
<gene>
    <name evidence="4" type="ORF">D9Q98_006810</name>
</gene>
<evidence type="ECO:0000313" key="4">
    <source>
        <dbReference type="EMBL" id="KAI3426864.1"/>
    </source>
</evidence>
<accession>A0A9D4TJ02</accession>
<dbReference type="GO" id="GO:0005730">
    <property type="term" value="C:nucleolus"/>
    <property type="evidence" value="ECO:0007669"/>
    <property type="project" value="TreeGrafter"/>
</dbReference>
<feature type="compositionally biased region" description="Gly residues" evidence="3">
    <location>
        <begin position="405"/>
        <end position="415"/>
    </location>
</feature>
<dbReference type="GO" id="GO:0003677">
    <property type="term" value="F:DNA binding"/>
    <property type="evidence" value="ECO:0007669"/>
    <property type="project" value="TreeGrafter"/>
</dbReference>
<feature type="region of interest" description="Disordered" evidence="3">
    <location>
        <begin position="1"/>
        <end position="262"/>
    </location>
</feature>
<feature type="compositionally biased region" description="Gly residues" evidence="3">
    <location>
        <begin position="298"/>
        <end position="308"/>
    </location>
</feature>
<proteinExistence type="inferred from homology"/>
<dbReference type="InterPro" id="IPR013256">
    <property type="entry name" value="Chromatin_SPT2"/>
</dbReference>
<sequence length="501" mass="50471">MAGNGAGAARTRLATRESFFGGPLSTREQSKAPGWQAFVKPKPEKEAAAPQKQGGRGSGKARAGQAAGPPQQRAAEPLPDTSGLRLQKLKQRRDFSGLGSDSAPAPPPPPRQQTAAGPPPAQRNGATTDGYAAAARQRAAAGGTGYVSGSSPQQQQQQQRAKAKRAASGGGGKKAVAARGMAVEVTAAGKGRKQLASDALKQRVGQMISERSGGERTSNGSGRSAAAAGLGSPSGSASGGGASAAAAAAARSARQAATAKGVMLSKQYKSATGMQTLQLVSRAPAKAGAAQQQQQRGAAGGGSGGGAGMAAMRATGAGRTPPGSSPGSVTKGQRPATGAGAPRAMQRGGAAGGGVGGRPQFRGAFYGGQQPPAALEARMQYNKRRLSLDSGADLASFIASDDEGGSGLGSDGGGGGEEDWRAALREATGGYDPSKFAAIDRQPDRDMEAAWGQIQAEERRAARIARTEDQREAEREALAEEAKRERKRHKKGGASAFVDDD</sequence>
<feature type="compositionally biased region" description="Basic and acidic residues" evidence="3">
    <location>
        <begin position="456"/>
        <end position="484"/>
    </location>
</feature>
<feature type="region of interest" description="Disordered" evidence="3">
    <location>
        <begin position="282"/>
        <end position="369"/>
    </location>
</feature>
<reference evidence="4" key="1">
    <citation type="journal article" date="2019" name="Plant J.">
        <title>Chlorella vulgaris genome assembly and annotation reveals the molecular basis for metabolic acclimation to high light conditions.</title>
        <authorList>
            <person name="Cecchin M."/>
            <person name="Marcolungo L."/>
            <person name="Rossato M."/>
            <person name="Girolomoni L."/>
            <person name="Cosentino E."/>
            <person name="Cuine S."/>
            <person name="Li-Beisson Y."/>
            <person name="Delledonne M."/>
            <person name="Ballottari M."/>
        </authorList>
    </citation>
    <scope>NUCLEOTIDE SEQUENCE</scope>
    <source>
        <strain evidence="4">211/11P</strain>
    </source>
</reference>
<feature type="compositionally biased region" description="Low complexity" evidence="3">
    <location>
        <begin position="148"/>
        <end position="160"/>
    </location>
</feature>
<evidence type="ECO:0000256" key="2">
    <source>
        <dbReference type="ARBA" id="ARBA00023054"/>
    </source>
</evidence>
<evidence type="ECO:0000256" key="3">
    <source>
        <dbReference type="SAM" id="MobiDB-lite"/>
    </source>
</evidence>
<evidence type="ECO:0000256" key="1">
    <source>
        <dbReference type="ARBA" id="ARBA00006461"/>
    </source>
</evidence>
<dbReference type="OrthoDB" id="515576at2759"/>
<name>A0A9D4TJ02_CHLVU</name>
<evidence type="ECO:0000313" key="5">
    <source>
        <dbReference type="Proteomes" id="UP001055712"/>
    </source>
</evidence>
<dbReference type="SMART" id="SM00784">
    <property type="entry name" value="SPT2"/>
    <property type="match status" value="1"/>
</dbReference>
<comment type="caution">
    <text evidence="4">The sequence shown here is derived from an EMBL/GenBank/DDBJ whole genome shotgun (WGS) entry which is preliminary data.</text>
</comment>
<dbReference type="AlphaFoldDB" id="A0A9D4TJ02"/>
<comment type="similarity">
    <text evidence="1">Belongs to the SPT2 family.</text>
</comment>
<organism evidence="4 5">
    <name type="scientific">Chlorella vulgaris</name>
    <name type="common">Green alga</name>
    <dbReference type="NCBI Taxonomy" id="3077"/>
    <lineage>
        <taxon>Eukaryota</taxon>
        <taxon>Viridiplantae</taxon>
        <taxon>Chlorophyta</taxon>
        <taxon>core chlorophytes</taxon>
        <taxon>Trebouxiophyceae</taxon>
        <taxon>Chlorellales</taxon>
        <taxon>Chlorellaceae</taxon>
        <taxon>Chlorella clade</taxon>
        <taxon>Chlorella</taxon>
    </lineage>
</organism>
<dbReference type="EMBL" id="SIDB01000010">
    <property type="protein sequence ID" value="KAI3426864.1"/>
    <property type="molecule type" value="Genomic_DNA"/>
</dbReference>
<evidence type="ECO:0008006" key="6">
    <source>
        <dbReference type="Google" id="ProtNLM"/>
    </source>
</evidence>
<reference evidence="4" key="2">
    <citation type="submission" date="2020-11" db="EMBL/GenBank/DDBJ databases">
        <authorList>
            <person name="Cecchin M."/>
            <person name="Marcolungo L."/>
            <person name="Rossato M."/>
            <person name="Girolomoni L."/>
            <person name="Cosentino E."/>
            <person name="Cuine S."/>
            <person name="Li-Beisson Y."/>
            <person name="Delledonne M."/>
            <person name="Ballottari M."/>
        </authorList>
    </citation>
    <scope>NUCLEOTIDE SEQUENCE</scope>
    <source>
        <strain evidence="4">211/11P</strain>
        <tissue evidence="4">Whole cell</tissue>
    </source>
</reference>
<dbReference type="PANTHER" id="PTHR22691:SF8">
    <property type="entry name" value="PROTEIN SPT2 HOMOLOG"/>
    <property type="match status" value="1"/>
</dbReference>
<feature type="compositionally biased region" description="Pro residues" evidence="3">
    <location>
        <begin position="104"/>
        <end position="121"/>
    </location>
</feature>
<dbReference type="GO" id="GO:0006334">
    <property type="term" value="P:nucleosome assembly"/>
    <property type="evidence" value="ECO:0007669"/>
    <property type="project" value="TreeGrafter"/>
</dbReference>
<protein>
    <recommendedName>
        <fullName evidence="6">SPT2 chromatin</fullName>
    </recommendedName>
</protein>
<feature type="compositionally biased region" description="Low complexity" evidence="3">
    <location>
        <begin position="338"/>
        <end position="348"/>
    </location>
</feature>
<feature type="compositionally biased region" description="Low complexity" evidence="3">
    <location>
        <begin position="282"/>
        <end position="297"/>
    </location>
</feature>
<feature type="region of interest" description="Disordered" evidence="3">
    <location>
        <begin position="397"/>
        <end position="501"/>
    </location>
</feature>
<dbReference type="PANTHER" id="PTHR22691">
    <property type="entry name" value="YEAST SPT2-RELATED"/>
    <property type="match status" value="1"/>
</dbReference>
<feature type="compositionally biased region" description="Low complexity" evidence="3">
    <location>
        <begin position="243"/>
        <end position="259"/>
    </location>
</feature>
<dbReference type="Proteomes" id="UP001055712">
    <property type="component" value="Unassembled WGS sequence"/>
</dbReference>
<feature type="compositionally biased region" description="Low complexity" evidence="3">
    <location>
        <begin position="132"/>
        <end position="141"/>
    </location>
</feature>
<keyword evidence="2" id="KW-0175">Coiled coil</keyword>
<feature type="compositionally biased region" description="Low complexity" evidence="3">
    <location>
        <begin position="61"/>
        <end position="75"/>
    </location>
</feature>